<evidence type="ECO:0000256" key="2">
    <source>
        <dbReference type="ARBA" id="ARBA00022670"/>
    </source>
</evidence>
<dbReference type="InterPro" id="IPR015500">
    <property type="entry name" value="Peptidase_S8_subtilisin-rel"/>
</dbReference>
<dbReference type="PROSITE" id="PS51892">
    <property type="entry name" value="SUBTILASE"/>
    <property type="match status" value="1"/>
</dbReference>
<comment type="similarity">
    <text evidence="1 7">Belongs to the peptidase S8 family.</text>
</comment>
<dbReference type="InterPro" id="IPR023828">
    <property type="entry name" value="Peptidase_S8_Ser-AS"/>
</dbReference>
<evidence type="ECO:0000259" key="10">
    <source>
        <dbReference type="Pfam" id="PF05922"/>
    </source>
</evidence>
<gene>
    <name evidence="12" type="ORF">Scaly_0396600</name>
</gene>
<evidence type="ECO:0000259" key="9">
    <source>
        <dbReference type="Pfam" id="PF00082"/>
    </source>
</evidence>
<feature type="active site" description="Charge relay system" evidence="6 7">
    <location>
        <position position="570"/>
    </location>
</feature>
<feature type="chain" id="PRO_5044025331" evidence="8">
    <location>
        <begin position="24"/>
        <end position="796"/>
    </location>
</feature>
<dbReference type="FunFam" id="2.60.40.2310:FF:000001">
    <property type="entry name" value="Subtilisin-like protease SBT1.5"/>
    <property type="match status" value="1"/>
</dbReference>
<feature type="domain" description="Subtilisin-like protease fibronectin type-III" evidence="11">
    <location>
        <begin position="685"/>
        <end position="781"/>
    </location>
</feature>
<feature type="signal peptide" evidence="8">
    <location>
        <begin position="1"/>
        <end position="23"/>
    </location>
</feature>
<dbReference type="Gene3D" id="3.30.70.80">
    <property type="entry name" value="Peptidase S8 propeptide/proteinase inhibitor I9"/>
    <property type="match status" value="1"/>
</dbReference>
<proteinExistence type="inferred from homology"/>
<dbReference type="Gene3D" id="3.40.50.200">
    <property type="entry name" value="Peptidase S8/S53 domain"/>
    <property type="match status" value="2"/>
</dbReference>
<dbReference type="EMBL" id="JACGWM010000002">
    <property type="protein sequence ID" value="KAL0390395.1"/>
    <property type="molecule type" value="Genomic_DNA"/>
</dbReference>
<organism evidence="12">
    <name type="scientific">Sesamum calycinum</name>
    <dbReference type="NCBI Taxonomy" id="2727403"/>
    <lineage>
        <taxon>Eukaryota</taxon>
        <taxon>Viridiplantae</taxon>
        <taxon>Streptophyta</taxon>
        <taxon>Embryophyta</taxon>
        <taxon>Tracheophyta</taxon>
        <taxon>Spermatophyta</taxon>
        <taxon>Magnoliopsida</taxon>
        <taxon>eudicotyledons</taxon>
        <taxon>Gunneridae</taxon>
        <taxon>Pentapetalae</taxon>
        <taxon>asterids</taxon>
        <taxon>lamiids</taxon>
        <taxon>Lamiales</taxon>
        <taxon>Pedaliaceae</taxon>
        <taxon>Sesamum</taxon>
    </lineage>
</organism>
<evidence type="ECO:0000313" key="12">
    <source>
        <dbReference type="EMBL" id="KAL0390395.1"/>
    </source>
</evidence>
<feature type="domain" description="Inhibitor I9" evidence="10">
    <location>
        <begin position="38"/>
        <end position="117"/>
    </location>
</feature>
<comment type="caution">
    <text evidence="12">The sequence shown here is derived from an EMBL/GenBank/DDBJ whole genome shotgun (WGS) entry which is preliminary data.</text>
</comment>
<keyword evidence="3 8" id="KW-0732">Signal</keyword>
<dbReference type="Pfam" id="PF05922">
    <property type="entry name" value="Inhibitor_I9"/>
    <property type="match status" value="1"/>
</dbReference>
<keyword evidence="4 7" id="KW-0378">Hydrolase</keyword>
<evidence type="ECO:0000259" key="11">
    <source>
        <dbReference type="Pfam" id="PF17766"/>
    </source>
</evidence>
<dbReference type="InterPro" id="IPR034197">
    <property type="entry name" value="Peptidases_S8_3"/>
</dbReference>
<dbReference type="Gene3D" id="3.50.30.30">
    <property type="match status" value="2"/>
</dbReference>
<feature type="active site" description="Charge relay system" evidence="6 7">
    <location>
        <position position="151"/>
    </location>
</feature>
<dbReference type="InterPro" id="IPR000209">
    <property type="entry name" value="Peptidase_S8/S53_dom"/>
</dbReference>
<feature type="active site" description="Charge relay system" evidence="6 7">
    <location>
        <position position="228"/>
    </location>
</feature>
<name>A0AAW2SCW9_9LAMI</name>
<dbReference type="SUPFAM" id="SSF52743">
    <property type="entry name" value="Subtilisin-like"/>
    <property type="match status" value="1"/>
</dbReference>
<dbReference type="PRINTS" id="PR00723">
    <property type="entry name" value="SUBTILISIN"/>
</dbReference>
<evidence type="ECO:0000256" key="4">
    <source>
        <dbReference type="ARBA" id="ARBA00022801"/>
    </source>
</evidence>
<dbReference type="InterPro" id="IPR010259">
    <property type="entry name" value="S8pro/Inhibitor_I9"/>
</dbReference>
<dbReference type="InterPro" id="IPR045051">
    <property type="entry name" value="SBT"/>
</dbReference>
<evidence type="ECO:0000256" key="7">
    <source>
        <dbReference type="PROSITE-ProRule" id="PRU01240"/>
    </source>
</evidence>
<dbReference type="PROSITE" id="PS00138">
    <property type="entry name" value="SUBTILASE_SER"/>
    <property type="match status" value="1"/>
</dbReference>
<accession>A0AAW2SCW9</accession>
<dbReference type="InterPro" id="IPR037045">
    <property type="entry name" value="S8pro/Inhibitor_I9_sf"/>
</dbReference>
<dbReference type="PANTHER" id="PTHR10795">
    <property type="entry name" value="PROPROTEIN CONVERTASE SUBTILISIN/KEXIN"/>
    <property type="match status" value="1"/>
</dbReference>
<evidence type="ECO:0000256" key="6">
    <source>
        <dbReference type="PIRSR" id="PIRSR615500-1"/>
    </source>
</evidence>
<reference evidence="12" key="2">
    <citation type="journal article" date="2024" name="Plant">
        <title>Genomic evolution and insights into agronomic trait innovations of Sesamum species.</title>
        <authorList>
            <person name="Miao H."/>
            <person name="Wang L."/>
            <person name="Qu L."/>
            <person name="Liu H."/>
            <person name="Sun Y."/>
            <person name="Le M."/>
            <person name="Wang Q."/>
            <person name="Wei S."/>
            <person name="Zheng Y."/>
            <person name="Lin W."/>
            <person name="Duan Y."/>
            <person name="Cao H."/>
            <person name="Xiong S."/>
            <person name="Wang X."/>
            <person name="Wei L."/>
            <person name="Li C."/>
            <person name="Ma Q."/>
            <person name="Ju M."/>
            <person name="Zhao R."/>
            <person name="Li G."/>
            <person name="Mu C."/>
            <person name="Tian Q."/>
            <person name="Mei H."/>
            <person name="Zhang T."/>
            <person name="Gao T."/>
            <person name="Zhang H."/>
        </authorList>
    </citation>
    <scope>NUCLEOTIDE SEQUENCE</scope>
    <source>
        <strain evidence="12">KEN8</strain>
    </source>
</reference>
<dbReference type="Pfam" id="PF17766">
    <property type="entry name" value="fn3_6"/>
    <property type="match status" value="1"/>
</dbReference>
<dbReference type="AlphaFoldDB" id="A0AAW2SCW9"/>
<evidence type="ECO:0000256" key="1">
    <source>
        <dbReference type="ARBA" id="ARBA00011073"/>
    </source>
</evidence>
<dbReference type="InterPro" id="IPR036852">
    <property type="entry name" value="Peptidase_S8/S53_dom_sf"/>
</dbReference>
<evidence type="ECO:0000256" key="5">
    <source>
        <dbReference type="ARBA" id="ARBA00022825"/>
    </source>
</evidence>
<sequence length="796" mass="87916">MLIRAFWFPELIFVLMNFPFCLCEEVFIRLIASVPVKVYIVYLGAVHNHDPVLTSEHHLQLLTSVYQSEEEAKQAMIYSYKHVLSGFAATLNESQATILANTKGVISVFESKTLQLHTTRSWDFMGLNLDQHKGFPLQLAYGDDIIVGLFDSGVWPESASFREEPGMGPVPKHWKGKCVPGEEFDPKKVCNRKLIGAKYYLTGYERRFGKINRTRTREYVSARDVLGHGTHTASTAIGSRAKDVSYSGLARGSARGGAPRARLAVYKVCWNSNFGGTCTEEDTLAAFDEALHDGVHVISASFGKGPPLRQFFASSSDIGSFHAMQLEVSVVFSAGNNGPDPSLVGNVNPWSICVAASTVDRSFPSKILLEDGSFFVVIFFVLLSESKREYSYTVSQNEGNMLMKLLFMVRFVKILGLRRGEGLITNHICGNLSRARNHFFGGICSTSNWKNVRPQATYSCVSPLTGQPVAAVGVFPIIRIDIIQGMKLLLLPNPTKVQIFPSKTAFKRSPAPMVADFSSRGPSSISPDFLKPDITAPGVNILAAWPPNIPPSMFPDDERQVHWNFQSGTSMSCPHVSGIVALLKSAHPNWSPAAIRSALMTTAYTKDINGDDMSVEATTKPSDPFDVGAGHINPVQAFDPGLVYDMTTRDYILFLCNIGYSEEQIQAIVSCPSTTCPDRTEPNWNINYPSITVSSLTCTTTIKRTVRNVGHMKTAMYFASIVSPNGVEVVVWPRILMFTPLKEEMTYFVTLKPLKMSEGRYDFGWITWSDGFHQVRSPLVVQVNTTGVVGSNNMAY</sequence>
<reference evidence="12" key="1">
    <citation type="submission" date="2020-06" db="EMBL/GenBank/DDBJ databases">
        <authorList>
            <person name="Li T."/>
            <person name="Hu X."/>
            <person name="Zhang T."/>
            <person name="Song X."/>
            <person name="Zhang H."/>
            <person name="Dai N."/>
            <person name="Sheng W."/>
            <person name="Hou X."/>
            <person name="Wei L."/>
        </authorList>
    </citation>
    <scope>NUCLEOTIDE SEQUENCE</scope>
    <source>
        <strain evidence="12">KEN8</strain>
        <tissue evidence="12">Leaf</tissue>
    </source>
</reference>
<keyword evidence="2 7" id="KW-0645">Protease</keyword>
<evidence type="ECO:0000256" key="8">
    <source>
        <dbReference type="SAM" id="SignalP"/>
    </source>
</evidence>
<protein>
    <submittedName>
        <fullName evidence="12">Subtilisin-like protease SBT3.18</fullName>
    </submittedName>
</protein>
<feature type="domain" description="Peptidase S8/S53" evidence="9">
    <location>
        <begin position="142"/>
        <end position="610"/>
    </location>
</feature>
<dbReference type="GO" id="GO:0004252">
    <property type="term" value="F:serine-type endopeptidase activity"/>
    <property type="evidence" value="ECO:0007669"/>
    <property type="project" value="UniProtKB-UniRule"/>
</dbReference>
<dbReference type="FunFam" id="3.40.50.200:FF:000006">
    <property type="entry name" value="Subtilisin-like protease SBT1.5"/>
    <property type="match status" value="1"/>
</dbReference>
<dbReference type="Pfam" id="PF00082">
    <property type="entry name" value="Peptidase_S8"/>
    <property type="match status" value="1"/>
</dbReference>
<dbReference type="CDD" id="cd04852">
    <property type="entry name" value="Peptidases_S8_3"/>
    <property type="match status" value="1"/>
</dbReference>
<dbReference type="InterPro" id="IPR041469">
    <property type="entry name" value="Subtilisin-like_FN3"/>
</dbReference>
<dbReference type="GO" id="GO:0006508">
    <property type="term" value="P:proteolysis"/>
    <property type="evidence" value="ECO:0007669"/>
    <property type="project" value="UniProtKB-KW"/>
</dbReference>
<evidence type="ECO:0000256" key="3">
    <source>
        <dbReference type="ARBA" id="ARBA00022729"/>
    </source>
</evidence>
<keyword evidence="5 7" id="KW-0720">Serine protease</keyword>
<dbReference type="Gene3D" id="2.60.40.2310">
    <property type="match status" value="1"/>
</dbReference>
<dbReference type="FunFam" id="3.30.70.80:FF:000002">
    <property type="entry name" value="Subtilisin-like protease SBT5.3"/>
    <property type="match status" value="1"/>
</dbReference>